<name>A0A0J8H1B0_9ALTE</name>
<gene>
    <name evidence="2" type="ORF">XM47_01430</name>
</gene>
<keyword evidence="3" id="KW-1185">Reference proteome</keyword>
<feature type="domain" description="ABM" evidence="1">
    <location>
        <begin position="27"/>
        <end position="70"/>
    </location>
</feature>
<dbReference type="SUPFAM" id="SSF54909">
    <property type="entry name" value="Dimeric alpha+beta barrel"/>
    <property type="match status" value="1"/>
</dbReference>
<dbReference type="Pfam" id="PF03992">
    <property type="entry name" value="ABM"/>
    <property type="match status" value="1"/>
</dbReference>
<evidence type="ECO:0000313" key="2">
    <source>
        <dbReference type="EMBL" id="KMT66808.1"/>
    </source>
</evidence>
<organism evidence="2 3">
    <name type="scientific">Catenovulum maritimum</name>
    <dbReference type="NCBI Taxonomy" id="1513271"/>
    <lineage>
        <taxon>Bacteria</taxon>
        <taxon>Pseudomonadati</taxon>
        <taxon>Pseudomonadota</taxon>
        <taxon>Gammaproteobacteria</taxon>
        <taxon>Alteromonadales</taxon>
        <taxon>Alteromonadaceae</taxon>
        <taxon>Catenovulum</taxon>
    </lineage>
</organism>
<evidence type="ECO:0000259" key="1">
    <source>
        <dbReference type="Pfam" id="PF03992"/>
    </source>
</evidence>
<comment type="caution">
    <text evidence="2">The sequence shown here is derived from an EMBL/GenBank/DDBJ whole genome shotgun (WGS) entry which is preliminary data.</text>
</comment>
<dbReference type="OrthoDB" id="9812192at2"/>
<sequence length="93" mass="10677">MAKIILQGHILVPENELLEIKSALLIHSALTQAEAGCIIFEVNQDAEQACKFYVYEEFINKAAFDFHQARVKQSDWGKQTQNVSRHYQVKKVD</sequence>
<dbReference type="Gene3D" id="3.30.70.100">
    <property type="match status" value="1"/>
</dbReference>
<dbReference type="AlphaFoldDB" id="A0A0J8H1B0"/>
<dbReference type="Proteomes" id="UP000037600">
    <property type="component" value="Unassembled WGS sequence"/>
</dbReference>
<accession>A0A0J8H1B0</accession>
<evidence type="ECO:0000313" key="3">
    <source>
        <dbReference type="Proteomes" id="UP000037600"/>
    </source>
</evidence>
<reference evidence="2 3" key="1">
    <citation type="submission" date="2015-04" db="EMBL/GenBank/DDBJ databases">
        <title>Draft Genome Sequence of the Novel Agar-Digesting Marine Bacterium Q1.</title>
        <authorList>
            <person name="Li Y."/>
            <person name="Li D."/>
            <person name="Chen G."/>
            <person name="Du Z."/>
        </authorList>
    </citation>
    <scope>NUCLEOTIDE SEQUENCE [LARGE SCALE GENOMIC DNA]</scope>
    <source>
        <strain evidence="2 3">Q1</strain>
    </source>
</reference>
<protein>
    <submittedName>
        <fullName evidence="2">Antibiotic biosynthesis monooxygenase</fullName>
    </submittedName>
</protein>
<keyword evidence="2" id="KW-0560">Oxidoreductase</keyword>
<dbReference type="InterPro" id="IPR011008">
    <property type="entry name" value="Dimeric_a/b-barrel"/>
</dbReference>
<keyword evidence="2" id="KW-0503">Monooxygenase</keyword>
<dbReference type="STRING" id="1513271.XM47_01430"/>
<dbReference type="RefSeq" id="WP_048688545.1">
    <property type="nucleotide sequence ID" value="NZ_KQ130482.1"/>
</dbReference>
<dbReference type="InterPro" id="IPR007138">
    <property type="entry name" value="ABM_dom"/>
</dbReference>
<dbReference type="EMBL" id="LAZL01000002">
    <property type="protein sequence ID" value="KMT66808.1"/>
    <property type="molecule type" value="Genomic_DNA"/>
</dbReference>
<dbReference type="GO" id="GO:0004497">
    <property type="term" value="F:monooxygenase activity"/>
    <property type="evidence" value="ECO:0007669"/>
    <property type="project" value="UniProtKB-KW"/>
</dbReference>
<proteinExistence type="predicted"/>